<evidence type="ECO:0000313" key="7">
    <source>
        <dbReference type="EMBL" id="NOU49926.1"/>
    </source>
</evidence>
<feature type="transmembrane region" description="Helical" evidence="6">
    <location>
        <begin position="136"/>
        <end position="154"/>
    </location>
</feature>
<dbReference type="Pfam" id="PF01810">
    <property type="entry name" value="LysE"/>
    <property type="match status" value="1"/>
</dbReference>
<sequence length="159" mass="17385">MVGTGLGILVHGSLVGAGVSSFIVKNAMLLNAMKLAGVIFLLYLGVKLLILGLKFRNGSFTELKETSIKEAFLLNIFNAKALLFYLTVVPIFAGVEFVAYLYLCVLHVLVMSVWTAICSYMFLLAKKRACFSKVNMVVNTTGGMCLVYFAYLSAVNFNN</sequence>
<dbReference type="Proteomes" id="UP000586305">
    <property type="component" value="Unassembled WGS sequence"/>
</dbReference>
<dbReference type="PANTHER" id="PTHR30086">
    <property type="entry name" value="ARGININE EXPORTER PROTEIN ARGO"/>
    <property type="match status" value="1"/>
</dbReference>
<dbReference type="AlphaFoldDB" id="A0A849V9M1"/>
<evidence type="ECO:0000256" key="2">
    <source>
        <dbReference type="ARBA" id="ARBA00022475"/>
    </source>
</evidence>
<evidence type="ECO:0000256" key="1">
    <source>
        <dbReference type="ARBA" id="ARBA00004651"/>
    </source>
</evidence>
<dbReference type="EMBL" id="JABBPG010000002">
    <property type="protein sequence ID" value="NOU49926.1"/>
    <property type="molecule type" value="Genomic_DNA"/>
</dbReference>
<dbReference type="GO" id="GO:0005886">
    <property type="term" value="C:plasma membrane"/>
    <property type="evidence" value="ECO:0007669"/>
    <property type="project" value="UniProtKB-SubCell"/>
</dbReference>
<feature type="transmembrane region" description="Helical" evidence="6">
    <location>
        <begin position="31"/>
        <end position="51"/>
    </location>
</feature>
<evidence type="ECO:0000313" key="8">
    <source>
        <dbReference type="Proteomes" id="UP000586305"/>
    </source>
</evidence>
<dbReference type="InterPro" id="IPR001123">
    <property type="entry name" value="LeuE-type"/>
</dbReference>
<evidence type="ECO:0000256" key="4">
    <source>
        <dbReference type="ARBA" id="ARBA00022989"/>
    </source>
</evidence>
<evidence type="ECO:0000256" key="5">
    <source>
        <dbReference type="ARBA" id="ARBA00023136"/>
    </source>
</evidence>
<dbReference type="GO" id="GO:0015171">
    <property type="term" value="F:amino acid transmembrane transporter activity"/>
    <property type="evidence" value="ECO:0007669"/>
    <property type="project" value="TreeGrafter"/>
</dbReference>
<accession>A0A849V9M1</accession>
<keyword evidence="4 6" id="KW-1133">Transmembrane helix</keyword>
<organism evidence="7 8">
    <name type="scientific">Pseudoalteromonas caenipelagi</name>
    <dbReference type="NCBI Taxonomy" id="2726988"/>
    <lineage>
        <taxon>Bacteria</taxon>
        <taxon>Pseudomonadati</taxon>
        <taxon>Pseudomonadota</taxon>
        <taxon>Gammaproteobacteria</taxon>
        <taxon>Alteromonadales</taxon>
        <taxon>Pseudoalteromonadaceae</taxon>
        <taxon>Pseudoalteromonas</taxon>
    </lineage>
</organism>
<comment type="caution">
    <text evidence="7">The sequence shown here is derived from an EMBL/GenBank/DDBJ whole genome shotgun (WGS) entry which is preliminary data.</text>
</comment>
<name>A0A849V9M1_9GAMM</name>
<keyword evidence="5 6" id="KW-0472">Membrane</keyword>
<reference evidence="7 8" key="1">
    <citation type="submission" date="2020-04" db="EMBL/GenBank/DDBJ databases">
        <title>Pseudoalteromonas caenipelagi sp. nov., isolated from a tidal flat.</title>
        <authorList>
            <person name="Park S."/>
            <person name="Yoon J.-H."/>
        </authorList>
    </citation>
    <scope>NUCLEOTIDE SEQUENCE [LARGE SCALE GENOMIC DNA]</scope>
    <source>
        <strain evidence="7 8">JBTF-M23</strain>
    </source>
</reference>
<feature type="transmembrane region" description="Helical" evidence="6">
    <location>
        <begin position="99"/>
        <end position="124"/>
    </location>
</feature>
<keyword evidence="3 6" id="KW-0812">Transmembrane</keyword>
<feature type="transmembrane region" description="Helical" evidence="6">
    <location>
        <begin position="72"/>
        <end position="93"/>
    </location>
</feature>
<keyword evidence="2" id="KW-1003">Cell membrane</keyword>
<proteinExistence type="predicted"/>
<gene>
    <name evidence="7" type="ORF">HG263_05165</name>
</gene>
<comment type="subcellular location">
    <subcellularLocation>
        <location evidence="1">Cell membrane</location>
        <topology evidence="1">Multi-pass membrane protein</topology>
    </subcellularLocation>
</comment>
<protein>
    <submittedName>
        <fullName evidence="7">LysE family transporter</fullName>
    </submittedName>
</protein>
<evidence type="ECO:0000256" key="6">
    <source>
        <dbReference type="SAM" id="Phobius"/>
    </source>
</evidence>
<keyword evidence="8" id="KW-1185">Reference proteome</keyword>
<evidence type="ECO:0000256" key="3">
    <source>
        <dbReference type="ARBA" id="ARBA00022692"/>
    </source>
</evidence>
<dbReference type="PANTHER" id="PTHR30086:SF20">
    <property type="entry name" value="ARGININE EXPORTER PROTEIN ARGO-RELATED"/>
    <property type="match status" value="1"/>
</dbReference>